<evidence type="ECO:0000256" key="3">
    <source>
        <dbReference type="ARBA" id="ARBA00013149"/>
    </source>
</evidence>
<proteinExistence type="inferred from homology"/>
<feature type="binding site" evidence="12">
    <location>
        <begin position="230"/>
        <end position="234"/>
    </location>
    <ligand>
        <name>FAD</name>
        <dbReference type="ChEBI" id="CHEBI:57692"/>
    </ligand>
</feature>
<dbReference type="OrthoDB" id="9772484at2"/>
<dbReference type="KEGG" id="ocm:CBP12_04965"/>
<evidence type="ECO:0000313" key="17">
    <source>
        <dbReference type="Proteomes" id="UP000243793"/>
    </source>
</evidence>
<evidence type="ECO:0000256" key="10">
    <source>
        <dbReference type="ARBA" id="ARBA00059220"/>
    </source>
</evidence>
<dbReference type="SUPFAM" id="SSF52425">
    <property type="entry name" value="Cryptochrome/photolyase, N-terminal domain"/>
    <property type="match status" value="1"/>
</dbReference>
<dbReference type="RefSeq" id="WP_086965381.1">
    <property type="nucleotide sequence ID" value="NZ_CP021376.1"/>
</dbReference>
<evidence type="ECO:0000256" key="9">
    <source>
        <dbReference type="ARBA" id="ARBA00033999"/>
    </source>
</evidence>
<feature type="binding site" evidence="12">
    <location>
        <position position="269"/>
    </location>
    <ligand>
        <name>FAD</name>
        <dbReference type="ChEBI" id="CHEBI:57692"/>
    </ligand>
</feature>
<dbReference type="FunFam" id="1.10.579.10:FF:000003">
    <property type="entry name" value="Deoxyribodipyrimidine photo-lyase"/>
    <property type="match status" value="1"/>
</dbReference>
<dbReference type="InterPro" id="IPR002081">
    <property type="entry name" value="Cryptochrome/DNA_photolyase_1"/>
</dbReference>
<dbReference type="NCBIfam" id="NF007955">
    <property type="entry name" value="PRK10674.1"/>
    <property type="match status" value="1"/>
</dbReference>
<keyword evidence="16" id="KW-0456">Lyase</keyword>
<evidence type="ECO:0000256" key="4">
    <source>
        <dbReference type="ARBA" id="ARBA00014046"/>
    </source>
</evidence>
<dbReference type="InterPro" id="IPR036134">
    <property type="entry name" value="Crypto/Photolyase_FAD-like_sf"/>
</dbReference>
<comment type="similarity">
    <text evidence="2">Belongs to the DNA photolyase class-1 family.</text>
</comment>
<dbReference type="Pfam" id="PF00875">
    <property type="entry name" value="DNA_photolyase"/>
    <property type="match status" value="1"/>
</dbReference>
<evidence type="ECO:0000313" key="16">
    <source>
        <dbReference type="EMBL" id="ART81104.1"/>
    </source>
</evidence>
<feature type="binding site" evidence="12">
    <location>
        <position position="218"/>
    </location>
    <ligand>
        <name>FAD</name>
        <dbReference type="ChEBI" id="CHEBI:57692"/>
    </ligand>
</feature>
<comment type="similarity">
    <text evidence="14">Belongs to the DNA photolyase family.</text>
</comment>
<dbReference type="PANTHER" id="PTHR11455:SF9">
    <property type="entry name" value="CRYPTOCHROME CIRCADIAN CLOCK 5 ISOFORM X1"/>
    <property type="match status" value="1"/>
</dbReference>
<dbReference type="GO" id="GO:0000719">
    <property type="term" value="P:photoreactive repair"/>
    <property type="evidence" value="ECO:0007669"/>
    <property type="project" value="UniProtKB-ARBA"/>
</dbReference>
<dbReference type="Pfam" id="PF03441">
    <property type="entry name" value="FAD_binding_7"/>
    <property type="match status" value="1"/>
</dbReference>
<dbReference type="PROSITE" id="PS51645">
    <property type="entry name" value="PHR_CRY_ALPHA_BETA"/>
    <property type="match status" value="1"/>
</dbReference>
<feature type="site" description="Electron transfer via tryptophanyl radical" evidence="13">
    <location>
        <position position="357"/>
    </location>
</feature>
<comment type="function">
    <text evidence="10">Involved in repair of UV radiation-induced DNA damage. Catalyzes the light-dependent monomerization (300-600 nm) of cyclobutyl pyrimidine dimers (in cis-syn configuration), which are formed between adjacent bases on the same DNA strand upon exposure to ultraviolet radiation.</text>
</comment>
<keyword evidence="5 12" id="KW-0285">Flavoprotein</keyword>
<dbReference type="PROSITE" id="PS00691">
    <property type="entry name" value="DNA_PHOTOLYASES_1_2"/>
    <property type="match status" value="1"/>
</dbReference>
<evidence type="ECO:0000256" key="5">
    <source>
        <dbReference type="ARBA" id="ARBA00022630"/>
    </source>
</evidence>
<comment type="cofactor">
    <cofactor evidence="12">
        <name>FAD</name>
        <dbReference type="ChEBI" id="CHEBI:57692"/>
    </cofactor>
    <text evidence="12">Binds 1 FAD per subunit.</text>
</comment>
<dbReference type="AlphaFoldDB" id="A0A1Y0D188"/>
<evidence type="ECO:0000259" key="15">
    <source>
        <dbReference type="PROSITE" id="PS51645"/>
    </source>
</evidence>
<evidence type="ECO:0000256" key="12">
    <source>
        <dbReference type="PIRSR" id="PIRSR602081-1"/>
    </source>
</evidence>
<dbReference type="Gene3D" id="1.10.579.10">
    <property type="entry name" value="DNA Cyclobutane Dipyrimidine Photolyase, subunit A, domain 3"/>
    <property type="match status" value="1"/>
</dbReference>
<dbReference type="EMBL" id="CP021376">
    <property type="protein sequence ID" value="ART81104.1"/>
    <property type="molecule type" value="Genomic_DNA"/>
</dbReference>
<accession>A0A1Y0D188</accession>
<keyword evidence="7 14" id="KW-0157">Chromophore</keyword>
<feature type="site" description="Electron transfer via tryptophanyl radical" evidence="13">
    <location>
        <position position="304"/>
    </location>
</feature>
<dbReference type="InterPro" id="IPR006050">
    <property type="entry name" value="DNA_photolyase_N"/>
</dbReference>
<dbReference type="PANTHER" id="PTHR11455">
    <property type="entry name" value="CRYPTOCHROME"/>
    <property type="match status" value="1"/>
</dbReference>
<evidence type="ECO:0000256" key="1">
    <source>
        <dbReference type="ARBA" id="ARBA00001932"/>
    </source>
</evidence>
<evidence type="ECO:0000256" key="14">
    <source>
        <dbReference type="RuleBase" id="RU004182"/>
    </source>
</evidence>
<dbReference type="InterPro" id="IPR018394">
    <property type="entry name" value="DNA_photolyase_1_CS_C"/>
</dbReference>
<dbReference type="GO" id="GO:0003677">
    <property type="term" value="F:DNA binding"/>
    <property type="evidence" value="ECO:0007669"/>
    <property type="project" value="TreeGrafter"/>
</dbReference>
<dbReference type="EC" id="4.1.99.3" evidence="3"/>
<dbReference type="InterPro" id="IPR014729">
    <property type="entry name" value="Rossmann-like_a/b/a_fold"/>
</dbReference>
<dbReference type="GO" id="GO:0003904">
    <property type="term" value="F:deoxyribodipyrimidine photo-lyase activity"/>
    <property type="evidence" value="ECO:0007669"/>
    <property type="project" value="UniProtKB-EC"/>
</dbReference>
<name>A0A1Y0D188_9GAMM</name>
<dbReference type="SUPFAM" id="SSF48173">
    <property type="entry name" value="Cryptochrome/photolyase FAD-binding domain"/>
    <property type="match status" value="1"/>
</dbReference>
<sequence>MRHLVWFRSDLRVADNPALFEACVNGATVSAIYIDCLEQWQSHGRSAIQRDFLSRHLQALSAELSQLGIDLTLLEVARFSDVPQCLAAWLAKHPHDALYANREIAIDERRRDKAVQAHLKNTPSIHVFNGDCVFNPGSLTTQSGDMYKVFTPFSKTWLAQLRASGFRLLPPPNAQAKPLTPRDIELKGERVSSNHWPCGERAAAQRLAQFCESHLYDYGHARDYPAVAGTSGLSPYLALGVLSPNQCLAAIEQQLGFLPMSRGEQGFAWLNELIWREFYRHLMVAFPQLSMNRAFKPDTEGLQWSQDSGAFQAWCQGQTGYPIVDAAMRCLNATGWMHNRLRMIVASFLTKDLHLSWRQGEDYFMSCLIDGELAANNGGWQWAAGTGADAAPYFRVFNPTTQGERFDGKGEFIRQWLPELADVPTKYIHSPHDWLNQHQPAHQYPAPIVDHKRARLHAIAMFDALKDNSREHLSPHELSAQQQAQAMLKELDQEVI</sequence>
<evidence type="ECO:0000256" key="2">
    <source>
        <dbReference type="ARBA" id="ARBA00005862"/>
    </source>
</evidence>
<dbReference type="InterPro" id="IPR005101">
    <property type="entry name" value="Cryptochr/Photolyase_FAD-bd"/>
</dbReference>
<dbReference type="GO" id="GO:0009416">
    <property type="term" value="P:response to light stimulus"/>
    <property type="evidence" value="ECO:0007669"/>
    <property type="project" value="TreeGrafter"/>
</dbReference>
<dbReference type="PROSITE" id="PS00394">
    <property type="entry name" value="DNA_PHOTOLYASES_1_1"/>
    <property type="match status" value="1"/>
</dbReference>
<dbReference type="InterPro" id="IPR036155">
    <property type="entry name" value="Crypto/Photolyase_N_sf"/>
</dbReference>
<dbReference type="Gene3D" id="3.40.50.620">
    <property type="entry name" value="HUPs"/>
    <property type="match status" value="1"/>
</dbReference>
<comment type="cofactor">
    <cofactor evidence="1">
        <name>(6R)-5,10-methylene-5,6,7,8-tetrahydrofolate</name>
        <dbReference type="ChEBI" id="CHEBI:15636"/>
    </cofactor>
</comment>
<keyword evidence="17" id="KW-1185">Reference proteome</keyword>
<comment type="catalytic activity">
    <reaction evidence="9">
        <text>cyclobutadipyrimidine (in DNA) = 2 pyrimidine residues (in DNA).</text>
        <dbReference type="EC" id="4.1.99.3"/>
    </reaction>
</comment>
<feature type="site" description="Electron transfer via tryptophanyl radical" evidence="13">
    <location>
        <position position="380"/>
    </location>
</feature>
<dbReference type="Gene3D" id="1.25.40.80">
    <property type="match status" value="1"/>
</dbReference>
<evidence type="ECO:0000256" key="6">
    <source>
        <dbReference type="ARBA" id="ARBA00022827"/>
    </source>
</evidence>
<gene>
    <name evidence="16" type="ORF">CBP12_04965</name>
</gene>
<dbReference type="GO" id="GO:0071949">
    <property type="term" value="F:FAD binding"/>
    <property type="evidence" value="ECO:0007669"/>
    <property type="project" value="TreeGrafter"/>
</dbReference>
<feature type="binding site" evidence="12">
    <location>
        <begin position="272"/>
        <end position="279"/>
    </location>
    <ligand>
        <name>FAD</name>
        <dbReference type="ChEBI" id="CHEBI:57692"/>
    </ligand>
</feature>
<organism evidence="16 17">
    <name type="scientific">Oceanisphaera avium</name>
    <dbReference type="NCBI Taxonomy" id="1903694"/>
    <lineage>
        <taxon>Bacteria</taxon>
        <taxon>Pseudomonadati</taxon>
        <taxon>Pseudomonadota</taxon>
        <taxon>Gammaproteobacteria</taxon>
        <taxon>Aeromonadales</taxon>
        <taxon>Aeromonadaceae</taxon>
        <taxon>Oceanisphaera</taxon>
    </lineage>
</organism>
<protein>
    <recommendedName>
        <fullName evidence="4">Deoxyribodipyrimidine photo-lyase</fullName>
        <ecNumber evidence="3">4.1.99.3</ecNumber>
    </recommendedName>
    <alternativeName>
        <fullName evidence="8">DNA photolyase</fullName>
    </alternativeName>
    <alternativeName>
        <fullName evidence="11">Photoreactivating enzyme</fullName>
    </alternativeName>
</protein>
<evidence type="ECO:0000256" key="11">
    <source>
        <dbReference type="ARBA" id="ARBA00083107"/>
    </source>
</evidence>
<evidence type="ECO:0000256" key="13">
    <source>
        <dbReference type="PIRSR" id="PIRSR602081-2"/>
    </source>
</evidence>
<reference evidence="17" key="1">
    <citation type="submission" date="2017-05" db="EMBL/GenBank/DDBJ databases">
        <authorList>
            <person name="Sung H."/>
        </authorList>
    </citation>
    <scope>NUCLEOTIDE SEQUENCE [LARGE SCALE GENOMIC DNA]</scope>
    <source>
        <strain evidence="17">AMac2203</strain>
    </source>
</reference>
<feature type="domain" description="Photolyase/cryptochrome alpha/beta" evidence="15">
    <location>
        <begin position="1"/>
        <end position="133"/>
    </location>
</feature>
<keyword evidence="6 12" id="KW-0274">FAD</keyword>
<evidence type="ECO:0000256" key="7">
    <source>
        <dbReference type="ARBA" id="ARBA00022991"/>
    </source>
</evidence>
<dbReference type="PRINTS" id="PR00147">
    <property type="entry name" value="DNAPHOTLYASE"/>
</dbReference>
<evidence type="ECO:0000256" key="8">
    <source>
        <dbReference type="ARBA" id="ARBA00031671"/>
    </source>
</evidence>
<dbReference type="Proteomes" id="UP000243793">
    <property type="component" value="Chromosome"/>
</dbReference>